<reference evidence="1 2" key="1">
    <citation type="submission" date="2019-11" db="EMBL/GenBank/DDBJ databases">
        <title>Venturia inaequalis Genome Resource.</title>
        <authorList>
            <person name="Lichtner F.J."/>
        </authorList>
    </citation>
    <scope>NUCLEOTIDE SEQUENCE [LARGE SCALE GENOMIC DNA]</scope>
    <source>
        <strain evidence="1">Bline_iso_100314</strain>
    </source>
</reference>
<dbReference type="AlphaFoldDB" id="A0A8H3UW65"/>
<protein>
    <submittedName>
        <fullName evidence="1">Uncharacterized protein</fullName>
    </submittedName>
</protein>
<sequence length="235" mass="25469">MAPIAIPTPAPTLEQTELAKALGYVVVGAATVVPPPPETEMVTPIPPPPPRRWSKLGHWRKWSAAPVPPRTIMPVVVEAVWLTVAGEPPVVEVVRITPVAAVVVAVAVMAEIVPVQTLPCGQQAMWPAASAEHMAVPLQQRLEPLFSQEQEVEPDGQLPDWRLRRSTWGSVALSMEKSEGEYGCSNGKKGLSGLRIEADMKAERRVMVRRMGFPMVEVGCDVRCESLVPQLAGLD</sequence>
<organism evidence="1 2">
    <name type="scientific">Venturia inaequalis</name>
    <name type="common">Apple scab fungus</name>
    <dbReference type="NCBI Taxonomy" id="5025"/>
    <lineage>
        <taxon>Eukaryota</taxon>
        <taxon>Fungi</taxon>
        <taxon>Dikarya</taxon>
        <taxon>Ascomycota</taxon>
        <taxon>Pezizomycotina</taxon>
        <taxon>Dothideomycetes</taxon>
        <taxon>Pleosporomycetidae</taxon>
        <taxon>Venturiales</taxon>
        <taxon>Venturiaceae</taxon>
        <taxon>Venturia</taxon>
    </lineage>
</organism>
<proteinExistence type="predicted"/>
<accession>A0A8H3UW65</accession>
<dbReference type="Proteomes" id="UP000433883">
    <property type="component" value="Unassembled WGS sequence"/>
</dbReference>
<name>A0A8H3UW65_VENIN</name>
<gene>
    <name evidence="1" type="ORF">BLS_001140</name>
</gene>
<dbReference type="EMBL" id="WNWQ01000124">
    <property type="protein sequence ID" value="KAE9977774.1"/>
    <property type="molecule type" value="Genomic_DNA"/>
</dbReference>
<evidence type="ECO:0000313" key="1">
    <source>
        <dbReference type="EMBL" id="KAE9977774.1"/>
    </source>
</evidence>
<comment type="caution">
    <text evidence="1">The sequence shown here is derived from an EMBL/GenBank/DDBJ whole genome shotgun (WGS) entry which is preliminary data.</text>
</comment>
<evidence type="ECO:0000313" key="2">
    <source>
        <dbReference type="Proteomes" id="UP000433883"/>
    </source>
</evidence>